<evidence type="ECO:0000313" key="1">
    <source>
        <dbReference type="EMBL" id="ERL54942.1"/>
    </source>
</evidence>
<proteinExistence type="predicted"/>
<evidence type="ECO:0000313" key="2">
    <source>
        <dbReference type="Proteomes" id="UP000016761"/>
    </source>
</evidence>
<gene>
    <name evidence="1" type="ORF">M917_2288</name>
</gene>
<dbReference type="eggNOG" id="ENOG5033HE5">
    <property type="taxonomic scope" value="Bacteria"/>
</dbReference>
<organism evidence="1 2">
    <name type="scientific">Psychrobacter aquaticus CMS 56</name>
    <dbReference type="NCBI Taxonomy" id="1354303"/>
    <lineage>
        <taxon>Bacteria</taxon>
        <taxon>Pseudomonadati</taxon>
        <taxon>Pseudomonadota</taxon>
        <taxon>Gammaproteobacteria</taxon>
        <taxon>Moraxellales</taxon>
        <taxon>Moraxellaceae</taxon>
        <taxon>Psychrobacter</taxon>
    </lineage>
</organism>
<comment type="caution">
    <text evidence="1">The sequence shown here is derived from an EMBL/GenBank/DDBJ whole genome shotgun (WGS) entry which is preliminary data.</text>
</comment>
<dbReference type="Proteomes" id="UP000016761">
    <property type="component" value="Unassembled WGS sequence"/>
</dbReference>
<protein>
    <submittedName>
        <fullName evidence="1">Uncharacterized protein</fullName>
    </submittedName>
</protein>
<accession>U4T230</accession>
<sequence>MNSFALRPLQRGYTPEVANNLLEQALMGGFARQRVQFVNNTHTVNPSVMLDDKRKQQYFWVFWDSYQENPRPFLWRLIVGETELTTYVCQFIAGSLSVGERDGKVYSVSFGLRLKPNHTSREFDQLILDAWNDGDPSRLNNLVEKLVNEDMPDAREDIQW</sequence>
<dbReference type="RefSeq" id="WP_021814911.1">
    <property type="nucleotide sequence ID" value="NZ_AUSW01000034.1"/>
</dbReference>
<dbReference type="STRING" id="1354303.M917_2288"/>
<reference evidence="1 2" key="1">
    <citation type="journal article" date="2013" name="Genome Announc.">
        <title>Draft Genome Sequence of Psychrobacter aquaticus Strain CMS 56T, Isolated from a Cyanobacterial Mat Sample Collected from Water Bodies in the McMurdo Dry Valley Region of Antarctica.</title>
        <authorList>
            <person name="Reddy G.S."/>
            <person name="Ara S."/>
            <person name="Singh A."/>
            <person name="Kumar Pinnaka A."/>
            <person name="Shivaji S."/>
        </authorList>
    </citation>
    <scope>NUCLEOTIDE SEQUENCE [LARGE SCALE GENOMIC DNA]</scope>
    <source>
        <strain evidence="1 2">CMS 56</strain>
    </source>
</reference>
<dbReference type="EMBL" id="AUSW01000034">
    <property type="protein sequence ID" value="ERL54942.1"/>
    <property type="molecule type" value="Genomic_DNA"/>
</dbReference>
<name>U4T230_9GAMM</name>
<dbReference type="OrthoDB" id="6688133at2"/>
<dbReference type="PATRIC" id="fig|1354303.4.peg.2254"/>
<keyword evidence="2" id="KW-1185">Reference proteome</keyword>
<dbReference type="AlphaFoldDB" id="U4T230"/>